<gene>
    <name evidence="3" type="ORF">F53441_5834</name>
</gene>
<keyword evidence="4" id="KW-1185">Reference proteome</keyword>
<dbReference type="EMBL" id="JAADJG010000228">
    <property type="protein sequence ID" value="KAF4451135.1"/>
    <property type="molecule type" value="Genomic_DNA"/>
</dbReference>
<feature type="chain" id="PRO_5034534873" evidence="2">
    <location>
        <begin position="22"/>
        <end position="606"/>
    </location>
</feature>
<evidence type="ECO:0000313" key="4">
    <source>
        <dbReference type="Proteomes" id="UP000605986"/>
    </source>
</evidence>
<feature type="region of interest" description="Disordered" evidence="1">
    <location>
        <begin position="351"/>
        <end position="397"/>
    </location>
</feature>
<feature type="compositionally biased region" description="Polar residues" evidence="1">
    <location>
        <begin position="209"/>
        <end position="226"/>
    </location>
</feature>
<dbReference type="AlphaFoldDB" id="A0A8H4KH11"/>
<protein>
    <submittedName>
        <fullName evidence="3">Uncharacterized protein</fullName>
    </submittedName>
</protein>
<feature type="signal peptide" evidence="2">
    <location>
        <begin position="1"/>
        <end position="21"/>
    </location>
</feature>
<evidence type="ECO:0000256" key="2">
    <source>
        <dbReference type="SAM" id="SignalP"/>
    </source>
</evidence>
<dbReference type="Proteomes" id="UP000605986">
    <property type="component" value="Unassembled WGS sequence"/>
</dbReference>
<feature type="region of interest" description="Disordered" evidence="1">
    <location>
        <begin position="570"/>
        <end position="594"/>
    </location>
</feature>
<accession>A0A8H4KH11</accession>
<organism evidence="3 4">
    <name type="scientific">Fusarium austroafricanum</name>
    <dbReference type="NCBI Taxonomy" id="2364996"/>
    <lineage>
        <taxon>Eukaryota</taxon>
        <taxon>Fungi</taxon>
        <taxon>Dikarya</taxon>
        <taxon>Ascomycota</taxon>
        <taxon>Pezizomycotina</taxon>
        <taxon>Sordariomycetes</taxon>
        <taxon>Hypocreomycetidae</taxon>
        <taxon>Hypocreales</taxon>
        <taxon>Nectriaceae</taxon>
        <taxon>Fusarium</taxon>
        <taxon>Fusarium concolor species complex</taxon>
    </lineage>
</organism>
<dbReference type="PROSITE" id="PS51257">
    <property type="entry name" value="PROKAR_LIPOPROTEIN"/>
    <property type="match status" value="1"/>
</dbReference>
<feature type="compositionally biased region" description="Polar residues" evidence="1">
    <location>
        <begin position="484"/>
        <end position="495"/>
    </location>
</feature>
<keyword evidence="2" id="KW-0732">Signal</keyword>
<feature type="region of interest" description="Disordered" evidence="1">
    <location>
        <begin position="484"/>
        <end position="538"/>
    </location>
</feature>
<proteinExistence type="predicted"/>
<reference evidence="3" key="1">
    <citation type="submission" date="2020-01" db="EMBL/GenBank/DDBJ databases">
        <title>Identification and distribution of gene clusters putatively required for synthesis of sphingolipid metabolism inhibitors in phylogenetically diverse species of the filamentous fungus Fusarium.</title>
        <authorList>
            <person name="Kim H.-S."/>
            <person name="Busman M."/>
            <person name="Brown D.W."/>
            <person name="Divon H."/>
            <person name="Uhlig S."/>
            <person name="Proctor R.H."/>
        </authorList>
    </citation>
    <scope>NUCLEOTIDE SEQUENCE</scope>
    <source>
        <strain evidence="3">NRRL 53441</strain>
    </source>
</reference>
<feature type="region of interest" description="Disordered" evidence="1">
    <location>
        <begin position="176"/>
        <end position="229"/>
    </location>
</feature>
<evidence type="ECO:0000313" key="3">
    <source>
        <dbReference type="EMBL" id="KAF4451135.1"/>
    </source>
</evidence>
<evidence type="ECO:0000256" key="1">
    <source>
        <dbReference type="SAM" id="MobiDB-lite"/>
    </source>
</evidence>
<feature type="compositionally biased region" description="Polar residues" evidence="1">
    <location>
        <begin position="259"/>
        <end position="321"/>
    </location>
</feature>
<comment type="caution">
    <text evidence="3">The sequence shown here is derived from an EMBL/GenBank/DDBJ whole genome shotgun (WGS) entry which is preliminary data.</text>
</comment>
<sequence length="606" mass="61776">MSLLVRFALAGLWQVASVACAQNTVTVTETVTECASDCYSVVSQCTFTEYLCTSTGNQLPTGSSAIVSESATFTNVIPTVSIPSVSIPSTTKFANTTVYTFTPKTTAVVSESDVSAGSSALAGETSELESTSSTLLGYSTTLTQGVMTSASVTNLETIPTFVPSVDSSALASGTTLFPQGGGSTTISEDSTESVSESSPFSTESAVSEGLSTETYASQQGSSTISEGTGVSTTTLKSVLTSQVTLTESISTVYSLSTAKPVTSEDNTEAIGTSSQIGGASSETEQGPVSTEDVTSEATSLTPLTSRITLTQTETLPASESTIAPGDTTGASIVESSNTYSTAASETYIESASTIKTPSSETSVVQTNSTASGSSPESTAAGVSTLTPEVEASTSTSCAPTKHTHIYYNTTIVHSTAEQSIDSSALAGSFTSASALGSGYTSATSAVVEQTTIPGTETSEGQAGISTSGYLESTGETAIGVQTTLPSDTLESTPVESTAVQTDADTTTTSQSIQTPISSSTPEESTGPQGYDFSNPSSVDDGWPTASFASTADAATGFSSFTTLLTTSKVTDTASTTTGHKEPEYQPPAYEPPSYHESAYVRKRWGF</sequence>
<feature type="region of interest" description="Disordered" evidence="1">
    <location>
        <begin position="259"/>
        <end position="330"/>
    </location>
</feature>
<feature type="compositionally biased region" description="Low complexity" evidence="1">
    <location>
        <begin position="496"/>
        <end position="525"/>
    </location>
</feature>
<name>A0A8H4KH11_9HYPO</name>
<dbReference type="OrthoDB" id="5106710at2759"/>
<feature type="compositionally biased region" description="Low complexity" evidence="1">
    <location>
        <begin position="184"/>
        <end position="208"/>
    </location>
</feature>